<dbReference type="InterPro" id="IPR012337">
    <property type="entry name" value="RNaseH-like_sf"/>
</dbReference>
<evidence type="ECO:0000256" key="7">
    <source>
        <dbReference type="ARBA" id="ARBA00023163"/>
    </source>
</evidence>
<dbReference type="GO" id="GO:0003677">
    <property type="term" value="F:DNA binding"/>
    <property type="evidence" value="ECO:0007669"/>
    <property type="project" value="UniProtKB-KW"/>
</dbReference>
<keyword evidence="3 9" id="KW-0863">Zinc-finger</keyword>
<accession>A0AAE0ZUZ6</accession>
<keyword evidence="8" id="KW-0539">Nucleus</keyword>
<dbReference type="EMBL" id="JAWDGP010003312">
    <property type="protein sequence ID" value="KAK3775551.1"/>
    <property type="molecule type" value="Genomic_DNA"/>
</dbReference>
<feature type="region of interest" description="Disordered" evidence="10">
    <location>
        <begin position="126"/>
        <end position="154"/>
    </location>
</feature>
<dbReference type="InterPro" id="IPR036236">
    <property type="entry name" value="Znf_C2H2_sf"/>
</dbReference>
<dbReference type="GO" id="GO:0008270">
    <property type="term" value="F:zinc ion binding"/>
    <property type="evidence" value="ECO:0007669"/>
    <property type="project" value="UniProtKB-KW"/>
</dbReference>
<feature type="domain" description="BED-type" evidence="11">
    <location>
        <begin position="197"/>
        <end position="247"/>
    </location>
</feature>
<protein>
    <recommendedName>
        <fullName evidence="11">BED-type domain-containing protein</fullName>
    </recommendedName>
</protein>
<dbReference type="InterPro" id="IPR052035">
    <property type="entry name" value="ZnF_BED_domain_contain"/>
</dbReference>
<dbReference type="Proteomes" id="UP001283361">
    <property type="component" value="Unassembled WGS sequence"/>
</dbReference>
<feature type="domain" description="BED-type" evidence="11">
    <location>
        <begin position="3"/>
        <end position="53"/>
    </location>
</feature>
<dbReference type="AlphaFoldDB" id="A0AAE0ZUZ6"/>
<evidence type="ECO:0000256" key="5">
    <source>
        <dbReference type="ARBA" id="ARBA00023015"/>
    </source>
</evidence>
<sequence length="913" mass="104248">MANTRSFVWLFMEKVSTDRVQCKICGQQLGYTSSTSNMRRHIQMKHPEQNDTVTSHVKDSFGGRDALLTEAVQKFMERNSPSEYTCSLCLLVFKDVKDKVHLKQHINCKHPRVLNDLVGNVNTAEVATREPSSVVENNTDQEENMPDSDEDYLPSTRTRFSAKKSRARQSVNAVKRLEQGRVEIEQRRPVQWGFRRKSSSIIWSFMVKVAPKGTMCMLCNKHFNFDGSTSNMHKHVKKVHPEELAVVMGGGSLELPSVSLPLAVINETKKEIITTETSQLDHTLDAVSSHEEVGTASLEENVPFFKKKPTSMIWKFMMRIGMNKTMCRLCKRRFNYFLGSTSNMHKHIKCSHPAELDKVLNGEGPLSYPSHAVPSPVKIRKDKTFFTGPGSAASKFLPSGSGSQQLNCLVNLVVSNLYPSSLVEKESFAKFVHMLNPKFLVPDKEMMEQTITKLYKMQQAMLRKQLDEVSGISLSTEVWTYRERQQYMTVTGHFVSDTWDIQSSILKTVLLDSRSDLSSSIAARLDEILREWNIFDKVKCIVIDNTEHQSAAVARLNKPSLCCMALALNGTVQESLKASNDIGYLATRVRNICNFFVHSYDASEKLKQIQRLQGKTPLMLLHDTEPDWISTYKMFKCYTELHTYLGQAISAESNENMLLVAEELELLGRCVKVIEPFALAAEDLASDNFTTLSKSLPVAEILKQMISSLAQMGQDSQLVGYCSAVSFTRELYERIEKWVSIIGDRNNFLPWAATLLDPRFKHMVVEDPEMQQWVETQLQRLMEPNEGIVENELQAITKTGEDMDANISLLWSSFDETIKKCVREEPVDELQRYVEERPITRQEDPFKWWMEREHLYPKLCKVVKQFLSIPANSVPSSQIFSEAKRRNLSLRNFIEESQLDSFLFLSTCQLISR</sequence>
<evidence type="ECO:0000256" key="9">
    <source>
        <dbReference type="PROSITE-ProRule" id="PRU00027"/>
    </source>
</evidence>
<dbReference type="PANTHER" id="PTHR46481:SF10">
    <property type="entry name" value="ZINC FINGER BED DOMAIN-CONTAINING PROTEIN 39"/>
    <property type="match status" value="1"/>
</dbReference>
<dbReference type="InterPro" id="IPR013087">
    <property type="entry name" value="Znf_C2H2_type"/>
</dbReference>
<dbReference type="PANTHER" id="PTHR46481">
    <property type="entry name" value="ZINC FINGER BED DOMAIN-CONTAINING PROTEIN 4"/>
    <property type="match status" value="1"/>
</dbReference>
<evidence type="ECO:0000256" key="3">
    <source>
        <dbReference type="ARBA" id="ARBA00022771"/>
    </source>
</evidence>
<dbReference type="GO" id="GO:0046983">
    <property type="term" value="F:protein dimerization activity"/>
    <property type="evidence" value="ECO:0007669"/>
    <property type="project" value="InterPro"/>
</dbReference>
<evidence type="ECO:0000313" key="12">
    <source>
        <dbReference type="EMBL" id="KAK3775551.1"/>
    </source>
</evidence>
<keyword evidence="4" id="KW-0862">Zinc</keyword>
<dbReference type="Pfam" id="PF02892">
    <property type="entry name" value="zf-BED"/>
    <property type="match status" value="2"/>
</dbReference>
<dbReference type="SMART" id="SM00355">
    <property type="entry name" value="ZnF_C2H2"/>
    <property type="match status" value="4"/>
</dbReference>
<dbReference type="PROSITE" id="PS50808">
    <property type="entry name" value="ZF_BED"/>
    <property type="match status" value="3"/>
</dbReference>
<evidence type="ECO:0000313" key="13">
    <source>
        <dbReference type="Proteomes" id="UP001283361"/>
    </source>
</evidence>
<feature type="compositionally biased region" description="Polar residues" evidence="10">
    <location>
        <begin position="126"/>
        <end position="138"/>
    </location>
</feature>
<feature type="compositionally biased region" description="Acidic residues" evidence="10">
    <location>
        <begin position="139"/>
        <end position="152"/>
    </location>
</feature>
<keyword evidence="5" id="KW-0805">Transcription regulation</keyword>
<keyword evidence="2" id="KW-0479">Metal-binding</keyword>
<dbReference type="GO" id="GO:0009791">
    <property type="term" value="P:post-embryonic development"/>
    <property type="evidence" value="ECO:0007669"/>
    <property type="project" value="UniProtKB-ARBA"/>
</dbReference>
<evidence type="ECO:0000256" key="8">
    <source>
        <dbReference type="ARBA" id="ARBA00023242"/>
    </source>
</evidence>
<keyword evidence="6" id="KW-0238">DNA-binding</keyword>
<gene>
    <name evidence="12" type="ORF">RRG08_048187</name>
</gene>
<dbReference type="SUPFAM" id="SSF57667">
    <property type="entry name" value="beta-beta-alpha zinc fingers"/>
    <property type="match status" value="3"/>
</dbReference>
<dbReference type="InterPro" id="IPR003656">
    <property type="entry name" value="Znf_BED"/>
</dbReference>
<keyword evidence="7" id="KW-0804">Transcription</keyword>
<dbReference type="InterPro" id="IPR008906">
    <property type="entry name" value="HATC_C_dom"/>
</dbReference>
<comment type="caution">
    <text evidence="12">The sequence shown here is derived from an EMBL/GenBank/DDBJ whole genome shotgun (WGS) entry which is preliminary data.</text>
</comment>
<evidence type="ECO:0000259" key="11">
    <source>
        <dbReference type="PROSITE" id="PS50808"/>
    </source>
</evidence>
<dbReference type="SMART" id="SM00614">
    <property type="entry name" value="ZnF_BED"/>
    <property type="match status" value="3"/>
</dbReference>
<name>A0AAE0ZUZ6_9GAST</name>
<reference evidence="12" key="1">
    <citation type="journal article" date="2023" name="G3 (Bethesda)">
        <title>A reference genome for the long-term kleptoplast-retaining sea slug Elysia crispata morphotype clarki.</title>
        <authorList>
            <person name="Eastman K.E."/>
            <person name="Pendleton A.L."/>
            <person name="Shaikh M.A."/>
            <person name="Suttiyut T."/>
            <person name="Ogas R."/>
            <person name="Tomko P."/>
            <person name="Gavelis G."/>
            <person name="Widhalm J.R."/>
            <person name="Wisecaver J.H."/>
        </authorList>
    </citation>
    <scope>NUCLEOTIDE SEQUENCE</scope>
    <source>
        <strain evidence="12">ECLA1</strain>
    </source>
</reference>
<evidence type="ECO:0000256" key="6">
    <source>
        <dbReference type="ARBA" id="ARBA00023125"/>
    </source>
</evidence>
<evidence type="ECO:0000256" key="4">
    <source>
        <dbReference type="ARBA" id="ARBA00022833"/>
    </source>
</evidence>
<feature type="domain" description="BED-type" evidence="11">
    <location>
        <begin position="308"/>
        <end position="359"/>
    </location>
</feature>
<comment type="subcellular location">
    <subcellularLocation>
        <location evidence="1">Nucleus</location>
    </subcellularLocation>
</comment>
<dbReference type="SUPFAM" id="SSF53098">
    <property type="entry name" value="Ribonuclease H-like"/>
    <property type="match status" value="1"/>
</dbReference>
<keyword evidence="13" id="KW-1185">Reference proteome</keyword>
<dbReference type="Pfam" id="PF05699">
    <property type="entry name" value="Dimer_Tnp_hAT"/>
    <property type="match status" value="1"/>
</dbReference>
<organism evidence="12 13">
    <name type="scientific">Elysia crispata</name>
    <name type="common">lettuce slug</name>
    <dbReference type="NCBI Taxonomy" id="231223"/>
    <lineage>
        <taxon>Eukaryota</taxon>
        <taxon>Metazoa</taxon>
        <taxon>Spiralia</taxon>
        <taxon>Lophotrochozoa</taxon>
        <taxon>Mollusca</taxon>
        <taxon>Gastropoda</taxon>
        <taxon>Heterobranchia</taxon>
        <taxon>Euthyneura</taxon>
        <taxon>Panpulmonata</taxon>
        <taxon>Sacoglossa</taxon>
        <taxon>Placobranchoidea</taxon>
        <taxon>Plakobranchidae</taxon>
        <taxon>Elysia</taxon>
    </lineage>
</organism>
<dbReference type="GO" id="GO:0005634">
    <property type="term" value="C:nucleus"/>
    <property type="evidence" value="ECO:0007669"/>
    <property type="project" value="UniProtKB-SubCell"/>
</dbReference>
<proteinExistence type="predicted"/>
<evidence type="ECO:0000256" key="1">
    <source>
        <dbReference type="ARBA" id="ARBA00004123"/>
    </source>
</evidence>
<evidence type="ECO:0000256" key="2">
    <source>
        <dbReference type="ARBA" id="ARBA00022723"/>
    </source>
</evidence>
<evidence type="ECO:0000256" key="10">
    <source>
        <dbReference type="SAM" id="MobiDB-lite"/>
    </source>
</evidence>